<keyword evidence="2" id="KW-1185">Reference proteome</keyword>
<organism evidence="1 2">
    <name type="scientific">Chryseobacterium bernardetii</name>
    <dbReference type="NCBI Taxonomy" id="1241978"/>
    <lineage>
        <taxon>Bacteria</taxon>
        <taxon>Pseudomonadati</taxon>
        <taxon>Bacteroidota</taxon>
        <taxon>Flavobacteriia</taxon>
        <taxon>Flavobacteriales</taxon>
        <taxon>Weeksellaceae</taxon>
        <taxon>Chryseobacterium group</taxon>
        <taxon>Chryseobacterium</taxon>
    </lineage>
</organism>
<protein>
    <submittedName>
        <fullName evidence="1">Uncharacterized protein</fullName>
    </submittedName>
</protein>
<evidence type="ECO:0000313" key="2">
    <source>
        <dbReference type="Proteomes" id="UP000271193"/>
    </source>
</evidence>
<dbReference type="KEGG" id="cben:EG339_23890"/>
<evidence type="ECO:0000313" key="1">
    <source>
        <dbReference type="EMBL" id="AZB27415.1"/>
    </source>
</evidence>
<gene>
    <name evidence="1" type="ORF">EG339_23890</name>
</gene>
<name>A0A3G6TDU3_9FLAO</name>
<proteinExistence type="predicted"/>
<dbReference type="Proteomes" id="UP000271193">
    <property type="component" value="Chromosome"/>
</dbReference>
<dbReference type="EMBL" id="CP033932">
    <property type="protein sequence ID" value="AZB27415.1"/>
    <property type="molecule type" value="Genomic_DNA"/>
</dbReference>
<sequence>MRFRATNVWIINDSIKDSHLLTNLPSIADFGIYNISDYKFKGEIVADPDFFKWNTWKNSFI</sequence>
<accession>A0A3G6TDU3</accession>
<dbReference type="AlphaFoldDB" id="A0A3G6TDU3"/>
<reference evidence="2" key="1">
    <citation type="submission" date="2018-11" db="EMBL/GenBank/DDBJ databases">
        <title>Proposal to divide the Flavobacteriaceae and reorganize its genera based on Amino Acid Identity values calculated from whole genome sequences.</title>
        <authorList>
            <person name="Nicholson A.C."/>
            <person name="Gulvik C.A."/>
            <person name="Whitney A.M."/>
            <person name="Humrighouse B.W."/>
            <person name="Bell M."/>
            <person name="Holmes B."/>
            <person name="Steigerwalt A.G."/>
            <person name="Villarma A."/>
            <person name="Sheth M."/>
            <person name="Batra D."/>
            <person name="Pryor J."/>
            <person name="Bernardet J.-F."/>
            <person name="Hugo C."/>
            <person name="Kampfer P."/>
            <person name="Newman J."/>
            <person name="McQuiston J.R."/>
        </authorList>
    </citation>
    <scope>NUCLEOTIDE SEQUENCE [LARGE SCALE GENOMIC DNA]</scope>
    <source>
        <strain evidence="2">G0229</strain>
    </source>
</reference>